<sequence>MYDRKGMMIQNGHKKKWMRTSCCSNAGQTGNGQFRTSEPALKLCRFYEQRVVNSSRTLQGKETEPLLNASTQCVDYRTRALVTLTQREFQHKFSIESLAY</sequence>
<keyword evidence="1" id="KW-1185">Reference proteome</keyword>
<name>A0A1I7X911_HETBA</name>
<accession>A0A1I7X911</accession>
<protein>
    <submittedName>
        <fullName evidence="2">Uncharacterized protein</fullName>
    </submittedName>
</protein>
<evidence type="ECO:0000313" key="2">
    <source>
        <dbReference type="WBParaSite" id="Hba_14134"/>
    </source>
</evidence>
<dbReference type="Proteomes" id="UP000095283">
    <property type="component" value="Unplaced"/>
</dbReference>
<dbReference type="AlphaFoldDB" id="A0A1I7X911"/>
<dbReference type="WBParaSite" id="Hba_14134">
    <property type="protein sequence ID" value="Hba_14134"/>
    <property type="gene ID" value="Hba_14134"/>
</dbReference>
<reference evidence="2" key="1">
    <citation type="submission" date="2016-11" db="UniProtKB">
        <authorList>
            <consortium name="WormBaseParasite"/>
        </authorList>
    </citation>
    <scope>IDENTIFICATION</scope>
</reference>
<proteinExistence type="predicted"/>
<evidence type="ECO:0000313" key="1">
    <source>
        <dbReference type="Proteomes" id="UP000095283"/>
    </source>
</evidence>
<organism evidence="1 2">
    <name type="scientific">Heterorhabditis bacteriophora</name>
    <name type="common">Entomopathogenic nematode worm</name>
    <dbReference type="NCBI Taxonomy" id="37862"/>
    <lineage>
        <taxon>Eukaryota</taxon>
        <taxon>Metazoa</taxon>
        <taxon>Ecdysozoa</taxon>
        <taxon>Nematoda</taxon>
        <taxon>Chromadorea</taxon>
        <taxon>Rhabditida</taxon>
        <taxon>Rhabditina</taxon>
        <taxon>Rhabditomorpha</taxon>
        <taxon>Strongyloidea</taxon>
        <taxon>Heterorhabditidae</taxon>
        <taxon>Heterorhabditis</taxon>
    </lineage>
</organism>